<keyword evidence="2" id="KW-1185">Reference proteome</keyword>
<protein>
    <submittedName>
        <fullName evidence="1">Uncharacterized protein</fullName>
    </submittedName>
</protein>
<reference evidence="1 2" key="1">
    <citation type="submission" date="2017-04" db="EMBL/GenBank/DDBJ databases">
        <title>Draft genome sequence of Zooshikella ganghwensis VG4 isolated from Red Sea sediments.</title>
        <authorList>
            <person name="Rehman Z."/>
            <person name="Alam I."/>
            <person name="Kamau A."/>
            <person name="Bajic V."/>
            <person name="Leiknes T."/>
        </authorList>
    </citation>
    <scope>NUCLEOTIDE SEQUENCE [LARGE SCALE GENOMIC DNA]</scope>
    <source>
        <strain evidence="1 2">VG4</strain>
    </source>
</reference>
<dbReference type="AlphaFoldDB" id="A0A4P9VTU2"/>
<dbReference type="Proteomes" id="UP000257039">
    <property type="component" value="Unassembled WGS sequence"/>
</dbReference>
<name>A0A4P9VTU2_9GAMM</name>
<dbReference type="EMBL" id="NDXW01000001">
    <property type="protein sequence ID" value="RDH45864.1"/>
    <property type="molecule type" value="Genomic_DNA"/>
</dbReference>
<dbReference type="RefSeq" id="WP_094788753.1">
    <property type="nucleotide sequence ID" value="NZ_NDXW01000001.1"/>
</dbReference>
<organism evidence="1 2">
    <name type="scientific">Zooshikella ganghwensis</name>
    <dbReference type="NCBI Taxonomy" id="202772"/>
    <lineage>
        <taxon>Bacteria</taxon>
        <taxon>Pseudomonadati</taxon>
        <taxon>Pseudomonadota</taxon>
        <taxon>Gammaproteobacteria</taxon>
        <taxon>Oceanospirillales</taxon>
        <taxon>Zooshikellaceae</taxon>
        <taxon>Zooshikella</taxon>
    </lineage>
</organism>
<evidence type="ECO:0000313" key="2">
    <source>
        <dbReference type="Proteomes" id="UP000257039"/>
    </source>
</evidence>
<comment type="caution">
    <text evidence="1">The sequence shown here is derived from an EMBL/GenBank/DDBJ whole genome shotgun (WGS) entry which is preliminary data.</text>
</comment>
<evidence type="ECO:0000313" key="1">
    <source>
        <dbReference type="EMBL" id="RDH45864.1"/>
    </source>
</evidence>
<accession>A0A4P9VTU2</accession>
<gene>
    <name evidence="1" type="ORF">B9G39_21755</name>
</gene>
<sequence length="130" mass="14580">MEEYATVYQLKSNVDYLVEHLVGGISTTSLVSSTNDFNCQVCFVPVNGCSTLAIVDNQLFFRIHLQMTLPELDKQYPYFINIFITGCINAEKSLLVIHSKNMQHTSLCLQLLSKAVNQQDTVDCVLQEAA</sequence>
<proteinExistence type="predicted"/>